<organism evidence="2 3">
    <name type="scientific">Sphingobacterium alkalisoli</name>
    <dbReference type="NCBI Taxonomy" id="1874115"/>
    <lineage>
        <taxon>Bacteria</taxon>
        <taxon>Pseudomonadati</taxon>
        <taxon>Bacteroidota</taxon>
        <taxon>Sphingobacteriia</taxon>
        <taxon>Sphingobacteriales</taxon>
        <taxon>Sphingobacteriaceae</taxon>
        <taxon>Sphingobacterium</taxon>
    </lineage>
</organism>
<dbReference type="GO" id="GO:0016740">
    <property type="term" value="F:transferase activity"/>
    <property type="evidence" value="ECO:0007669"/>
    <property type="project" value="UniProtKB-KW"/>
</dbReference>
<keyword evidence="3" id="KW-1185">Reference proteome</keyword>
<feature type="domain" description="Glycosyltransferase 2-like" evidence="1">
    <location>
        <begin position="6"/>
        <end position="187"/>
    </location>
</feature>
<dbReference type="SUPFAM" id="SSF53448">
    <property type="entry name" value="Nucleotide-diphospho-sugar transferases"/>
    <property type="match status" value="1"/>
</dbReference>
<dbReference type="Proteomes" id="UP000309872">
    <property type="component" value="Unassembled WGS sequence"/>
</dbReference>
<sequence length="269" mass="31976">MITASIVIYNTSEKDLNSLERSFSHVKMAFKLFIVDNSQTNRLKEYFEKDQKIIYIHMPSNPGFGVGHNIAIQEAQKINSQFHFVINPDVYFDTDVISGMLNYINQHDDIGMMMPQILNLDASVQHLPKLLPSPFDVLMRKFKKPVGYYTKFINKYELRFVDHNLIYEAPVLSGCFTLFRMSAIREVGMYDDRFFMYFEDWDLSRRMNEKYRTIYFPKVSVYHGYESGANRNKRLFKIFIQSAVAYFNKWGWIFDSRRRKVNARTLEQF</sequence>
<accession>A0A4U0GMT4</accession>
<dbReference type="RefSeq" id="WP_136823165.1">
    <property type="nucleotide sequence ID" value="NZ_BMJX01000012.1"/>
</dbReference>
<evidence type="ECO:0000313" key="2">
    <source>
        <dbReference type="EMBL" id="TJY60160.1"/>
    </source>
</evidence>
<name>A0A4U0GMT4_9SPHI</name>
<dbReference type="EMBL" id="SUKA01000012">
    <property type="protein sequence ID" value="TJY60160.1"/>
    <property type="molecule type" value="Genomic_DNA"/>
</dbReference>
<dbReference type="PANTHER" id="PTHR43179">
    <property type="entry name" value="RHAMNOSYLTRANSFERASE WBBL"/>
    <property type="match status" value="1"/>
</dbReference>
<dbReference type="Pfam" id="PF00535">
    <property type="entry name" value="Glycos_transf_2"/>
    <property type="match status" value="1"/>
</dbReference>
<keyword evidence="2" id="KW-0808">Transferase</keyword>
<proteinExistence type="predicted"/>
<evidence type="ECO:0000259" key="1">
    <source>
        <dbReference type="Pfam" id="PF00535"/>
    </source>
</evidence>
<reference evidence="2 3" key="1">
    <citation type="submission" date="2019-04" db="EMBL/GenBank/DDBJ databases">
        <title>Sphingobacterium olei sp. nov., isolated from oil-contaminated soil.</title>
        <authorList>
            <person name="Liu B."/>
        </authorList>
    </citation>
    <scope>NUCLEOTIDE SEQUENCE [LARGE SCALE GENOMIC DNA]</scope>
    <source>
        <strain evidence="2 3">Y3L14</strain>
    </source>
</reference>
<protein>
    <submittedName>
        <fullName evidence="2">Glycosyltransferase family 2 protein</fullName>
    </submittedName>
</protein>
<dbReference type="OrthoDB" id="9771846at2"/>
<gene>
    <name evidence="2" type="ORF">FAZ19_23195</name>
</gene>
<evidence type="ECO:0000313" key="3">
    <source>
        <dbReference type="Proteomes" id="UP000309872"/>
    </source>
</evidence>
<comment type="caution">
    <text evidence="2">The sequence shown here is derived from an EMBL/GenBank/DDBJ whole genome shotgun (WGS) entry which is preliminary data.</text>
</comment>
<dbReference type="Gene3D" id="3.90.550.10">
    <property type="entry name" value="Spore Coat Polysaccharide Biosynthesis Protein SpsA, Chain A"/>
    <property type="match status" value="1"/>
</dbReference>
<dbReference type="InterPro" id="IPR001173">
    <property type="entry name" value="Glyco_trans_2-like"/>
</dbReference>
<dbReference type="PANTHER" id="PTHR43179:SF10">
    <property type="entry name" value="GLYCOSYL TRANSFERASE"/>
    <property type="match status" value="1"/>
</dbReference>
<dbReference type="AlphaFoldDB" id="A0A4U0GMT4"/>
<dbReference type="InterPro" id="IPR029044">
    <property type="entry name" value="Nucleotide-diphossugar_trans"/>
</dbReference>